<dbReference type="EMBL" id="JBHUKR010000023">
    <property type="protein sequence ID" value="MFD2421785.1"/>
    <property type="molecule type" value="Genomic_DNA"/>
</dbReference>
<accession>A0ABW5G3G2</accession>
<dbReference type="PANTHER" id="PTHR34180:SF1">
    <property type="entry name" value="BETA-ALANYL-DOPAMINE_CARCININE HYDROLASE"/>
    <property type="match status" value="1"/>
</dbReference>
<dbReference type="InterPro" id="IPR005079">
    <property type="entry name" value="Peptidase_C45_hydrolase"/>
</dbReference>
<sequence>MTLPFVRLRGDAFERGRAHGEALARRLRAFLDDGLCRLDALLEEPVRLDRLRPLLGSYRAAIEAATPELAEEMRGLAVGAGITEDEATLLQVRREILGYQRVPTLGDCTTYARSTGQEPVLAQTVDLNGDLDEHIAVLDVSTGPRRSLVLSFGGLLGYLGVNTDGLAIGLNLVLGGDWRPGLPPYLAIRHLLDTAGSVDEAVEILRGLRLASSRSLTLCDARTTAWVEVLGDEMRVREGPESFHTNHFLHPDFAGHDELNVFARNFSRLRLKTCQGGVAELPAEADGEDHFALLATAPIRVEGTGDLRRERTVAAVVVWPRRGELLVRPGDPVLSTTRSFAFDRPEKEATDA</sequence>
<protein>
    <submittedName>
        <fullName evidence="2">C45 family autoproteolytic acyltransferase/hydrolase</fullName>
    </submittedName>
</protein>
<feature type="domain" description="Peptidase C45 hydrolase" evidence="1">
    <location>
        <begin position="117"/>
        <end position="254"/>
    </location>
</feature>
<dbReference type="Gene3D" id="1.10.10.2120">
    <property type="match status" value="1"/>
</dbReference>
<dbReference type="RefSeq" id="WP_378270556.1">
    <property type="nucleotide sequence ID" value="NZ_JBHUKR010000023.1"/>
</dbReference>
<dbReference type="PANTHER" id="PTHR34180">
    <property type="entry name" value="PEPTIDASE C45"/>
    <property type="match status" value="1"/>
</dbReference>
<dbReference type="Gene3D" id="3.60.60.10">
    <property type="entry name" value="Penicillin V Acylase, Chain A"/>
    <property type="match status" value="1"/>
</dbReference>
<reference evidence="3" key="1">
    <citation type="journal article" date="2019" name="Int. J. Syst. Evol. Microbiol.">
        <title>The Global Catalogue of Microorganisms (GCM) 10K type strain sequencing project: providing services to taxonomists for standard genome sequencing and annotation.</title>
        <authorList>
            <consortium name="The Broad Institute Genomics Platform"/>
            <consortium name="The Broad Institute Genome Sequencing Center for Infectious Disease"/>
            <person name="Wu L."/>
            <person name="Ma J."/>
        </authorList>
    </citation>
    <scope>NUCLEOTIDE SEQUENCE [LARGE SCALE GENOMIC DNA]</scope>
    <source>
        <strain evidence="3">CGMCC 4.7645</strain>
    </source>
</reference>
<dbReference type="GO" id="GO:0016746">
    <property type="term" value="F:acyltransferase activity"/>
    <property type="evidence" value="ECO:0007669"/>
    <property type="project" value="UniProtKB-KW"/>
</dbReference>
<evidence type="ECO:0000313" key="2">
    <source>
        <dbReference type="EMBL" id="MFD2421785.1"/>
    </source>
</evidence>
<dbReference type="InterPro" id="IPR047801">
    <property type="entry name" value="Peptidase_C45"/>
</dbReference>
<gene>
    <name evidence="2" type="ORF">ACFSXZ_36185</name>
</gene>
<keyword evidence="3" id="KW-1185">Reference proteome</keyword>
<name>A0ABW5G3G2_9PSEU</name>
<keyword evidence="2" id="KW-0012">Acyltransferase</keyword>
<dbReference type="Pfam" id="PF03417">
    <property type="entry name" value="AAT"/>
    <property type="match status" value="1"/>
</dbReference>
<dbReference type="NCBIfam" id="NF040521">
    <property type="entry name" value="C45_proenzyme"/>
    <property type="match status" value="1"/>
</dbReference>
<evidence type="ECO:0000259" key="1">
    <source>
        <dbReference type="Pfam" id="PF03417"/>
    </source>
</evidence>
<evidence type="ECO:0000313" key="3">
    <source>
        <dbReference type="Proteomes" id="UP001597417"/>
    </source>
</evidence>
<dbReference type="Proteomes" id="UP001597417">
    <property type="component" value="Unassembled WGS sequence"/>
</dbReference>
<comment type="caution">
    <text evidence="2">The sequence shown here is derived from an EMBL/GenBank/DDBJ whole genome shotgun (WGS) entry which is preliminary data.</text>
</comment>
<keyword evidence="2" id="KW-0808">Transferase</keyword>
<dbReference type="SUPFAM" id="SSF56235">
    <property type="entry name" value="N-terminal nucleophile aminohydrolases (Ntn hydrolases)"/>
    <property type="match status" value="1"/>
</dbReference>
<dbReference type="InterPro" id="IPR029055">
    <property type="entry name" value="Ntn_hydrolases_N"/>
</dbReference>
<proteinExistence type="predicted"/>
<dbReference type="InterPro" id="IPR047794">
    <property type="entry name" value="C45_proenzyme-like"/>
</dbReference>
<organism evidence="2 3">
    <name type="scientific">Amycolatopsis pigmentata</name>
    <dbReference type="NCBI Taxonomy" id="450801"/>
    <lineage>
        <taxon>Bacteria</taxon>
        <taxon>Bacillati</taxon>
        <taxon>Actinomycetota</taxon>
        <taxon>Actinomycetes</taxon>
        <taxon>Pseudonocardiales</taxon>
        <taxon>Pseudonocardiaceae</taxon>
        <taxon>Amycolatopsis</taxon>
    </lineage>
</organism>